<evidence type="ECO:0000256" key="1">
    <source>
        <dbReference type="ARBA" id="ARBA00004141"/>
    </source>
</evidence>
<feature type="transmembrane region" description="Helical" evidence="9">
    <location>
        <begin position="379"/>
        <end position="400"/>
    </location>
</feature>
<comment type="caution">
    <text evidence="11">The sequence shown here is derived from an EMBL/GenBank/DDBJ whole genome shotgun (WGS) entry which is preliminary data.</text>
</comment>
<feature type="transmembrane region" description="Helical" evidence="9">
    <location>
        <begin position="484"/>
        <end position="505"/>
    </location>
</feature>
<keyword evidence="4" id="KW-0297">G-protein coupled receptor</keyword>
<keyword evidence="8" id="KW-0807">Transducer</keyword>
<evidence type="ECO:0000256" key="2">
    <source>
        <dbReference type="ARBA" id="ARBA00022692"/>
    </source>
</evidence>
<dbReference type="PRINTS" id="PR00248">
    <property type="entry name" value="GPCRMGR"/>
</dbReference>
<dbReference type="GO" id="GO:0004965">
    <property type="term" value="F:G protein-coupled GABA receptor activity"/>
    <property type="evidence" value="ECO:0007669"/>
    <property type="project" value="InterPro"/>
</dbReference>
<dbReference type="Gene3D" id="3.10.105.10">
    <property type="entry name" value="Dipeptide-binding Protein, Domain 3"/>
    <property type="match status" value="1"/>
</dbReference>
<dbReference type="InterPro" id="IPR017978">
    <property type="entry name" value="GPCR_3_C"/>
</dbReference>
<evidence type="ECO:0000256" key="4">
    <source>
        <dbReference type="ARBA" id="ARBA00023040"/>
    </source>
</evidence>
<gene>
    <name evidence="11" type="ORF">BCR44DRAFT_47614</name>
</gene>
<accession>A0A1Y2HMS3</accession>
<comment type="subcellular location">
    <subcellularLocation>
        <location evidence="1">Membrane</location>
        <topology evidence="1">Multi-pass membrane protein</topology>
    </subcellularLocation>
</comment>
<proteinExistence type="predicted"/>
<dbReference type="OrthoDB" id="5597995at2759"/>
<dbReference type="GO" id="GO:0022857">
    <property type="term" value="F:transmembrane transporter activity"/>
    <property type="evidence" value="ECO:0007669"/>
    <property type="project" value="InterPro"/>
</dbReference>
<protein>
    <submittedName>
        <fullName evidence="11">7 transmembrane sweet-taste receptor of 3 GCPR-domain-containing protein</fullName>
    </submittedName>
</protein>
<dbReference type="Pfam" id="PF00003">
    <property type="entry name" value="7tm_3"/>
    <property type="match status" value="1"/>
</dbReference>
<keyword evidence="2 9" id="KW-0812">Transmembrane</keyword>
<evidence type="ECO:0000256" key="8">
    <source>
        <dbReference type="ARBA" id="ARBA00023224"/>
    </source>
</evidence>
<dbReference type="InterPro" id="IPR007210">
    <property type="entry name" value="ABC_Gly_betaine_transp_sub-bd"/>
</dbReference>
<evidence type="ECO:0000313" key="11">
    <source>
        <dbReference type="EMBL" id="ORZ35274.1"/>
    </source>
</evidence>
<feature type="transmembrane region" description="Helical" evidence="9">
    <location>
        <begin position="603"/>
        <end position="631"/>
    </location>
</feature>
<dbReference type="GO" id="GO:0038039">
    <property type="term" value="C:G protein-coupled receptor heterodimeric complex"/>
    <property type="evidence" value="ECO:0007669"/>
    <property type="project" value="TreeGrafter"/>
</dbReference>
<evidence type="ECO:0000256" key="5">
    <source>
        <dbReference type="ARBA" id="ARBA00023136"/>
    </source>
</evidence>
<dbReference type="PANTHER" id="PTHR10519:SF20">
    <property type="entry name" value="G-PROTEIN COUPLED RECEPTOR 156-RELATED"/>
    <property type="match status" value="1"/>
</dbReference>
<evidence type="ECO:0000256" key="6">
    <source>
        <dbReference type="ARBA" id="ARBA00023170"/>
    </source>
</evidence>
<keyword evidence="5 9" id="KW-0472">Membrane</keyword>
<evidence type="ECO:0000259" key="10">
    <source>
        <dbReference type="PROSITE" id="PS50259"/>
    </source>
</evidence>
<evidence type="ECO:0000256" key="3">
    <source>
        <dbReference type="ARBA" id="ARBA00022989"/>
    </source>
</evidence>
<dbReference type="STRING" id="765915.A0A1Y2HMS3"/>
<keyword evidence="12" id="KW-1185">Reference proteome</keyword>
<evidence type="ECO:0000313" key="12">
    <source>
        <dbReference type="Proteomes" id="UP000193411"/>
    </source>
</evidence>
<organism evidence="11 12">
    <name type="scientific">Catenaria anguillulae PL171</name>
    <dbReference type="NCBI Taxonomy" id="765915"/>
    <lineage>
        <taxon>Eukaryota</taxon>
        <taxon>Fungi</taxon>
        <taxon>Fungi incertae sedis</taxon>
        <taxon>Blastocladiomycota</taxon>
        <taxon>Blastocladiomycetes</taxon>
        <taxon>Blastocladiales</taxon>
        <taxon>Catenariaceae</taxon>
        <taxon>Catenaria</taxon>
    </lineage>
</organism>
<feature type="transmembrane region" description="Helical" evidence="9">
    <location>
        <begin position="574"/>
        <end position="597"/>
    </location>
</feature>
<dbReference type="InterPro" id="IPR000337">
    <property type="entry name" value="GPCR_3"/>
</dbReference>
<dbReference type="Gene3D" id="3.40.190.10">
    <property type="entry name" value="Periplasmic binding protein-like II"/>
    <property type="match status" value="1"/>
</dbReference>
<feature type="domain" description="G-protein coupled receptors family 3 profile" evidence="10">
    <location>
        <begin position="439"/>
        <end position="597"/>
    </location>
</feature>
<sequence length="694" mass="76565">MTQVELYGWQKDLHLDAQGRIVRQPAGSVILEYNAWSSSNITTYIAATLLRDVIGVNVSVVEHPSTAGIYQRVATGVTDFVPEVWPENKEALYDSYIVQSGTVQDFGLIGFNGIFSLYVNGRAAQAQPDLVWIIWQSYRRGNPVLNYLPPFGTTPPARTANGGYLCDSETYPWCTNGMFIPPQCRPDPSQCRELWHLHPSYSLGSIEQFITTMNLSLVVVYLDDTPDSQARLLACGRQSTYACIFGYWEPGPLLAQESFLPVILPTSTPECWSKFDPKLTGTNQTEMRCGWSPHVLHKIGSPRLATQHPHIFQLLRYMSLKESAITSMLNDNSNGNSTEATACNWIKGNENLWSRWIQAPPEGFIRQVTALDLDNPLTILIYSFCCILCLVLAATGYVVVRWRKSVGVREHSPPFLLMSLAGLMMVVCSVAMEMHPPRTPVVCSLRVWSLSLGFTILLSGILVKTWRISRIFSNRQLYSKPLKNIHLFAAVLTLTAIDAALLAAWTTSSSPAIGYLPLSSSTVLHNCTYPTGDTLMATVITATLIVYQASLLCMACVFGYRIRNAATVGNESRYIAMSAYNIALIGLFVIPISFMPLNPLMQVAIKCLGVLLAVAINLSLLVLRSVVFVFVSRRPSLAIGQTVPRKKRGISVSMEESKGRGQAVGFGGLPPIRSSAFAENDSVCSGPFACFREQ</sequence>
<dbReference type="EMBL" id="MCFL01000023">
    <property type="protein sequence ID" value="ORZ35274.1"/>
    <property type="molecule type" value="Genomic_DNA"/>
</dbReference>
<dbReference type="SUPFAM" id="SSF53850">
    <property type="entry name" value="Periplasmic binding protein-like II"/>
    <property type="match status" value="2"/>
</dbReference>
<keyword evidence="7" id="KW-0325">Glycoprotein</keyword>
<dbReference type="InterPro" id="IPR002455">
    <property type="entry name" value="GPCR3_GABA-B"/>
</dbReference>
<dbReference type="PANTHER" id="PTHR10519">
    <property type="entry name" value="GABA-B RECEPTOR"/>
    <property type="match status" value="1"/>
</dbReference>
<dbReference type="GO" id="GO:0007214">
    <property type="term" value="P:gamma-aminobutyric acid signaling pathway"/>
    <property type="evidence" value="ECO:0007669"/>
    <property type="project" value="TreeGrafter"/>
</dbReference>
<dbReference type="GO" id="GO:0043190">
    <property type="term" value="C:ATP-binding cassette (ABC) transporter complex"/>
    <property type="evidence" value="ECO:0007669"/>
    <property type="project" value="InterPro"/>
</dbReference>
<evidence type="ECO:0000256" key="9">
    <source>
        <dbReference type="SAM" id="Phobius"/>
    </source>
</evidence>
<keyword evidence="3 9" id="KW-1133">Transmembrane helix</keyword>
<dbReference type="Pfam" id="PF04069">
    <property type="entry name" value="OpuAC"/>
    <property type="match status" value="1"/>
</dbReference>
<feature type="transmembrane region" description="Helical" evidence="9">
    <location>
        <begin position="444"/>
        <end position="463"/>
    </location>
</feature>
<keyword evidence="6 11" id="KW-0675">Receptor</keyword>
<reference evidence="11 12" key="1">
    <citation type="submission" date="2016-07" db="EMBL/GenBank/DDBJ databases">
        <title>Pervasive Adenine N6-methylation of Active Genes in Fungi.</title>
        <authorList>
            <consortium name="DOE Joint Genome Institute"/>
            <person name="Mondo S.J."/>
            <person name="Dannebaum R.O."/>
            <person name="Kuo R.C."/>
            <person name="Labutti K."/>
            <person name="Haridas S."/>
            <person name="Kuo A."/>
            <person name="Salamov A."/>
            <person name="Ahrendt S.R."/>
            <person name="Lipzen A."/>
            <person name="Sullivan W."/>
            <person name="Andreopoulos W.B."/>
            <person name="Clum A."/>
            <person name="Lindquist E."/>
            <person name="Daum C."/>
            <person name="Ramamoorthy G.K."/>
            <person name="Gryganskyi A."/>
            <person name="Culley D."/>
            <person name="Magnuson J.K."/>
            <person name="James T.Y."/>
            <person name="O'Malley M.A."/>
            <person name="Stajich J.E."/>
            <person name="Spatafora J.W."/>
            <person name="Visel A."/>
            <person name="Grigoriev I.V."/>
        </authorList>
    </citation>
    <scope>NUCLEOTIDE SEQUENCE [LARGE SCALE GENOMIC DNA]</scope>
    <source>
        <strain evidence="11 12">PL171</strain>
    </source>
</reference>
<dbReference type="AlphaFoldDB" id="A0A1Y2HMS3"/>
<name>A0A1Y2HMS3_9FUNG</name>
<dbReference type="PROSITE" id="PS50259">
    <property type="entry name" value="G_PROTEIN_RECEP_F3_4"/>
    <property type="match status" value="1"/>
</dbReference>
<dbReference type="Proteomes" id="UP000193411">
    <property type="component" value="Unassembled WGS sequence"/>
</dbReference>
<evidence type="ECO:0000256" key="7">
    <source>
        <dbReference type="ARBA" id="ARBA00023180"/>
    </source>
</evidence>
<feature type="transmembrane region" description="Helical" evidence="9">
    <location>
        <begin position="539"/>
        <end position="562"/>
    </location>
</feature>
<dbReference type="CDD" id="cd15047">
    <property type="entry name" value="7tmC_GABA-B-like"/>
    <property type="match status" value="1"/>
</dbReference>
<feature type="transmembrane region" description="Helical" evidence="9">
    <location>
        <begin position="412"/>
        <end position="432"/>
    </location>
</feature>